<dbReference type="Pfam" id="PF18962">
    <property type="entry name" value="Por_Secre_tail"/>
    <property type="match status" value="1"/>
</dbReference>
<evidence type="ECO:0000256" key="4">
    <source>
        <dbReference type="ARBA" id="ARBA00023295"/>
    </source>
</evidence>
<evidence type="ECO:0000256" key="3">
    <source>
        <dbReference type="ARBA" id="ARBA00022801"/>
    </source>
</evidence>
<feature type="chain" id="PRO_5014996923" evidence="5">
    <location>
        <begin position="20"/>
        <end position="634"/>
    </location>
</feature>
<keyword evidence="2 5" id="KW-0732">Signal</keyword>
<dbReference type="Proteomes" id="UP000236454">
    <property type="component" value="Unassembled WGS sequence"/>
</dbReference>
<dbReference type="PANTHER" id="PTHR12631">
    <property type="entry name" value="ALPHA-L-IDURONIDASE"/>
    <property type="match status" value="1"/>
</dbReference>
<dbReference type="InterPro" id="IPR049166">
    <property type="entry name" value="GH39_cat"/>
</dbReference>
<organism evidence="8 9">
    <name type="scientific">Lishizhenia tianjinensis</name>
    <dbReference type="NCBI Taxonomy" id="477690"/>
    <lineage>
        <taxon>Bacteria</taxon>
        <taxon>Pseudomonadati</taxon>
        <taxon>Bacteroidota</taxon>
        <taxon>Flavobacteriia</taxon>
        <taxon>Flavobacteriales</taxon>
        <taxon>Crocinitomicaceae</taxon>
        <taxon>Lishizhenia</taxon>
    </lineage>
</organism>
<dbReference type="GO" id="GO:0004553">
    <property type="term" value="F:hydrolase activity, hydrolyzing O-glycosyl compounds"/>
    <property type="evidence" value="ECO:0007669"/>
    <property type="project" value="TreeGrafter"/>
</dbReference>
<keyword evidence="9" id="KW-1185">Reference proteome</keyword>
<feature type="domain" description="Secretion system C-terminal sorting" evidence="7">
    <location>
        <begin position="566"/>
        <end position="629"/>
    </location>
</feature>
<keyword evidence="3" id="KW-0378">Hydrolase</keyword>
<comment type="similarity">
    <text evidence="1">Belongs to the glycosyl hydrolase 39 family.</text>
</comment>
<protein>
    <submittedName>
        <fullName evidence="8">Por secretion system C-terminal sorting domain-containing protein</fullName>
    </submittedName>
</protein>
<accession>A0A1I7B8W5</accession>
<dbReference type="PANTHER" id="PTHR12631:SF10">
    <property type="entry name" value="BETA-XYLOSIDASE-LIKE PROTEIN-RELATED"/>
    <property type="match status" value="1"/>
</dbReference>
<dbReference type="AlphaFoldDB" id="A0A1I7B8W5"/>
<evidence type="ECO:0000313" key="9">
    <source>
        <dbReference type="Proteomes" id="UP000236454"/>
    </source>
</evidence>
<dbReference type="STRING" id="477690.SAMN05216474_2577"/>
<dbReference type="SUPFAM" id="SSF51445">
    <property type="entry name" value="(Trans)glycosidases"/>
    <property type="match status" value="1"/>
</dbReference>
<evidence type="ECO:0000256" key="1">
    <source>
        <dbReference type="ARBA" id="ARBA00008875"/>
    </source>
</evidence>
<reference evidence="8 9" key="1">
    <citation type="submission" date="2016-10" db="EMBL/GenBank/DDBJ databases">
        <authorList>
            <person name="de Groot N.N."/>
        </authorList>
    </citation>
    <scope>NUCLEOTIDE SEQUENCE [LARGE SCALE GENOMIC DNA]</scope>
    <source>
        <strain evidence="8 9">CGMCC 1.7005</strain>
    </source>
</reference>
<feature type="domain" description="Glycosyl hydrolases family 39 N-terminal catalytic" evidence="6">
    <location>
        <begin position="110"/>
        <end position="389"/>
    </location>
</feature>
<dbReference type="Pfam" id="PF01229">
    <property type="entry name" value="Glyco_hydro_39"/>
    <property type="match status" value="1"/>
</dbReference>
<evidence type="ECO:0000256" key="2">
    <source>
        <dbReference type="ARBA" id="ARBA00022729"/>
    </source>
</evidence>
<dbReference type="PROSITE" id="PS51257">
    <property type="entry name" value="PROKAR_LIPOPROTEIN"/>
    <property type="match status" value="1"/>
</dbReference>
<name>A0A1I7B8W5_9FLAO</name>
<keyword evidence="4" id="KW-0326">Glycosidase</keyword>
<dbReference type="NCBIfam" id="TIGR04183">
    <property type="entry name" value="Por_Secre_tail"/>
    <property type="match status" value="1"/>
</dbReference>
<evidence type="ECO:0000259" key="7">
    <source>
        <dbReference type="Pfam" id="PF18962"/>
    </source>
</evidence>
<evidence type="ECO:0000313" key="8">
    <source>
        <dbReference type="EMBL" id="SFT83562.1"/>
    </source>
</evidence>
<dbReference type="InterPro" id="IPR017853">
    <property type="entry name" value="GH"/>
</dbReference>
<gene>
    <name evidence="8" type="ORF">SAMN05216474_2577</name>
</gene>
<feature type="signal peptide" evidence="5">
    <location>
        <begin position="1"/>
        <end position="19"/>
    </location>
</feature>
<dbReference type="InterPro" id="IPR026444">
    <property type="entry name" value="Secre_tail"/>
</dbReference>
<proteinExistence type="inferred from homology"/>
<evidence type="ECO:0000259" key="6">
    <source>
        <dbReference type="Pfam" id="PF01229"/>
    </source>
</evidence>
<dbReference type="Gene3D" id="3.20.20.80">
    <property type="entry name" value="Glycosidases"/>
    <property type="match status" value="1"/>
</dbReference>
<dbReference type="InterPro" id="IPR051923">
    <property type="entry name" value="Glycosyl_Hydrolase_39"/>
</dbReference>
<sequence length="634" mass="70636">MRWKGMALLFWLFSCPLLSQTTVNLYLDTLLTPVGTNYQPGVFYVPKTTAAQQDFLTNGKRQNSIRLHVIESALNNSSNLQDCLQLLDGVQSTLQELANKADKVFFIFEKMPAWLSSSSDGTAATTPGWYVLNTKPPSSYAHWDTMVVAMVNKIVNDFGIDNAYFEFWNEPDLGSWTGTSAEYFKLFQHTYDAVKSVNTNLSVGGAATNFWANNINYQPPYGYVSNARGDSSLIGQLLDSTYAWNKSLDFISWHSFNISYQSNHNAVEYIEQKCNSLGINLPSLVISEWNTQSEVRETPLQKAYFVKHQIALAASPIENNMVAAWQDFEQSTNEFHKDYGLLSYGSIHKPAYKALCLANELKGVHVQYAANAPVDLVVSAHSDTLNVLVSNYIPPALVEAFNHSLFEGKLNVNQFDSAGYIDLTGGDISHLDSIYQGFISVSNNHPVPASINNAIPIYAHFDSLQQVNRQFKLEVLGLTGNHLGRSYRIDNTINNAHHVYDSLIAEGYTQSAAIGIITANQSLAHAPVQLTNGELSFNMQPNAVQLFQFVIPELLKVNEQHADLKLFPNPTHDKLNITGNSILGRIILLDNLGRTLIKEDASTKEFTVDLSSFPAGIYFIRFANHAQSFKVVKR</sequence>
<evidence type="ECO:0000256" key="5">
    <source>
        <dbReference type="SAM" id="SignalP"/>
    </source>
</evidence>
<dbReference type="EMBL" id="FPAS01000005">
    <property type="protein sequence ID" value="SFT83562.1"/>
    <property type="molecule type" value="Genomic_DNA"/>
</dbReference>